<dbReference type="Proteomes" id="UP000887013">
    <property type="component" value="Unassembled WGS sequence"/>
</dbReference>
<proteinExistence type="predicted"/>
<accession>A0A8X6U5M5</accession>
<evidence type="ECO:0000313" key="2">
    <source>
        <dbReference type="Proteomes" id="UP000887013"/>
    </source>
</evidence>
<keyword evidence="2" id="KW-1185">Reference proteome</keyword>
<dbReference type="EMBL" id="BMAW01023484">
    <property type="protein sequence ID" value="GFT83003.1"/>
    <property type="molecule type" value="Genomic_DNA"/>
</dbReference>
<dbReference type="AlphaFoldDB" id="A0A8X6U5M5"/>
<protein>
    <submittedName>
        <fullName evidence="1">Uncharacterized protein</fullName>
    </submittedName>
</protein>
<comment type="caution">
    <text evidence="1">The sequence shown here is derived from an EMBL/GenBank/DDBJ whole genome shotgun (WGS) entry which is preliminary data.</text>
</comment>
<evidence type="ECO:0000313" key="1">
    <source>
        <dbReference type="EMBL" id="GFT83003.1"/>
    </source>
</evidence>
<reference evidence="1" key="1">
    <citation type="submission" date="2020-08" db="EMBL/GenBank/DDBJ databases">
        <title>Multicomponent nature underlies the extraordinary mechanical properties of spider dragline silk.</title>
        <authorList>
            <person name="Kono N."/>
            <person name="Nakamura H."/>
            <person name="Mori M."/>
            <person name="Yoshida Y."/>
            <person name="Ohtoshi R."/>
            <person name="Malay A.D."/>
            <person name="Moran D.A.P."/>
            <person name="Tomita M."/>
            <person name="Numata K."/>
            <person name="Arakawa K."/>
        </authorList>
    </citation>
    <scope>NUCLEOTIDE SEQUENCE</scope>
</reference>
<organism evidence="1 2">
    <name type="scientific">Nephila pilipes</name>
    <name type="common">Giant wood spider</name>
    <name type="synonym">Nephila maculata</name>
    <dbReference type="NCBI Taxonomy" id="299642"/>
    <lineage>
        <taxon>Eukaryota</taxon>
        <taxon>Metazoa</taxon>
        <taxon>Ecdysozoa</taxon>
        <taxon>Arthropoda</taxon>
        <taxon>Chelicerata</taxon>
        <taxon>Arachnida</taxon>
        <taxon>Araneae</taxon>
        <taxon>Araneomorphae</taxon>
        <taxon>Entelegynae</taxon>
        <taxon>Araneoidea</taxon>
        <taxon>Nephilidae</taxon>
        <taxon>Nephila</taxon>
    </lineage>
</organism>
<name>A0A8X6U5M5_NEPPI</name>
<gene>
    <name evidence="1" type="ORF">NPIL_142611</name>
</gene>
<sequence length="105" mass="11915">MLRTSHPGAAMCVNWQRLSLRAHARAVDQTTSDVGEVEASEEGRNRLARGLRSNLEWNAHARGRSLLKHYFFELVFVSHSHLDHPILGGLKLFLPKQGEFTIVNR</sequence>